<dbReference type="HOGENOM" id="CLU_049057_0_1_1"/>
<evidence type="ECO:0000256" key="1">
    <source>
        <dbReference type="ARBA" id="ARBA00004173"/>
    </source>
</evidence>
<dbReference type="RefSeq" id="XP_007719190.1">
    <property type="nucleotide sequence ID" value="XM_007721000.1"/>
</dbReference>
<dbReference type="Gene3D" id="1.10.455.10">
    <property type="entry name" value="Ribosomal protein S7 domain"/>
    <property type="match status" value="1"/>
</dbReference>
<dbReference type="InterPro" id="IPR000235">
    <property type="entry name" value="Ribosomal_uS7"/>
</dbReference>
<evidence type="ECO:0000256" key="7">
    <source>
        <dbReference type="ARBA" id="ARBA00039306"/>
    </source>
</evidence>
<dbReference type="FunFam" id="1.10.455.10:FF:000006">
    <property type="entry name" value="37S ribosomal protein S7, mitochondrial"/>
    <property type="match status" value="1"/>
</dbReference>
<feature type="compositionally biased region" description="Polar residues" evidence="8">
    <location>
        <begin position="122"/>
        <end position="146"/>
    </location>
</feature>
<evidence type="ECO:0000259" key="9">
    <source>
        <dbReference type="Pfam" id="PF00177"/>
    </source>
</evidence>
<dbReference type="Pfam" id="PF00177">
    <property type="entry name" value="Ribosomal_S7"/>
    <property type="match status" value="1"/>
</dbReference>
<dbReference type="InterPro" id="IPR036823">
    <property type="entry name" value="Ribosomal_uS7_dom_sf"/>
</dbReference>
<reference evidence="10 11" key="1">
    <citation type="submission" date="2013-03" db="EMBL/GenBank/DDBJ databases">
        <title>The Genome Sequence of Capronia coronata CBS 617.96.</title>
        <authorList>
            <consortium name="The Broad Institute Genomics Platform"/>
            <person name="Cuomo C."/>
            <person name="de Hoog S."/>
            <person name="Gorbushina A."/>
            <person name="Walker B."/>
            <person name="Young S.K."/>
            <person name="Zeng Q."/>
            <person name="Gargeya S."/>
            <person name="Fitzgerald M."/>
            <person name="Haas B."/>
            <person name="Abouelleil A."/>
            <person name="Allen A.W."/>
            <person name="Alvarado L."/>
            <person name="Arachchi H.M."/>
            <person name="Berlin A.M."/>
            <person name="Chapman S.B."/>
            <person name="Gainer-Dewar J."/>
            <person name="Goldberg J."/>
            <person name="Griggs A."/>
            <person name="Gujja S."/>
            <person name="Hansen M."/>
            <person name="Howarth C."/>
            <person name="Imamovic A."/>
            <person name="Ireland A."/>
            <person name="Larimer J."/>
            <person name="McCowan C."/>
            <person name="Murphy C."/>
            <person name="Pearson M."/>
            <person name="Poon T.W."/>
            <person name="Priest M."/>
            <person name="Roberts A."/>
            <person name="Saif S."/>
            <person name="Shea T."/>
            <person name="Sisk P."/>
            <person name="Sykes S."/>
            <person name="Wortman J."/>
            <person name="Nusbaum C."/>
            <person name="Birren B."/>
        </authorList>
    </citation>
    <scope>NUCLEOTIDE SEQUENCE [LARGE SCALE GENOMIC DNA]</scope>
    <source>
        <strain evidence="10 11">CBS 617.96</strain>
    </source>
</reference>
<organism evidence="10 11">
    <name type="scientific">Capronia coronata CBS 617.96</name>
    <dbReference type="NCBI Taxonomy" id="1182541"/>
    <lineage>
        <taxon>Eukaryota</taxon>
        <taxon>Fungi</taxon>
        <taxon>Dikarya</taxon>
        <taxon>Ascomycota</taxon>
        <taxon>Pezizomycotina</taxon>
        <taxon>Eurotiomycetes</taxon>
        <taxon>Chaetothyriomycetidae</taxon>
        <taxon>Chaetothyriales</taxon>
        <taxon>Herpotrichiellaceae</taxon>
        <taxon>Capronia</taxon>
    </lineage>
</organism>
<dbReference type="EMBL" id="AMWN01000001">
    <property type="protein sequence ID" value="EXJ94961.1"/>
    <property type="molecule type" value="Genomic_DNA"/>
</dbReference>
<dbReference type="SUPFAM" id="SSF47973">
    <property type="entry name" value="Ribosomal protein S7"/>
    <property type="match status" value="1"/>
</dbReference>
<accession>W9Z078</accession>
<dbReference type="InterPro" id="IPR023798">
    <property type="entry name" value="Ribosomal_uS7_dom"/>
</dbReference>
<dbReference type="GeneID" id="19154989"/>
<evidence type="ECO:0000256" key="8">
    <source>
        <dbReference type="SAM" id="MobiDB-lite"/>
    </source>
</evidence>
<comment type="caution">
    <text evidence="10">The sequence shown here is derived from an EMBL/GenBank/DDBJ whole genome shotgun (WGS) entry which is preliminary data.</text>
</comment>
<dbReference type="eggNOG" id="KOG3291">
    <property type="taxonomic scope" value="Eukaryota"/>
</dbReference>
<dbReference type="GO" id="GO:0005739">
    <property type="term" value="C:mitochondrion"/>
    <property type="evidence" value="ECO:0007669"/>
    <property type="project" value="UniProtKB-SubCell"/>
</dbReference>
<name>W9Z078_9EURO</name>
<dbReference type="STRING" id="1182541.W9Z078"/>
<evidence type="ECO:0000256" key="3">
    <source>
        <dbReference type="ARBA" id="ARBA00022980"/>
    </source>
</evidence>
<evidence type="ECO:0000256" key="5">
    <source>
        <dbReference type="ARBA" id="ARBA00023274"/>
    </source>
</evidence>
<evidence type="ECO:0000256" key="4">
    <source>
        <dbReference type="ARBA" id="ARBA00023128"/>
    </source>
</evidence>
<keyword evidence="3" id="KW-0689">Ribosomal protein</keyword>
<comment type="similarity">
    <text evidence="2">Belongs to the universal ribosomal protein uS7 family.</text>
</comment>
<feature type="compositionally biased region" description="Basic and acidic residues" evidence="8">
    <location>
        <begin position="109"/>
        <end position="118"/>
    </location>
</feature>
<dbReference type="GO" id="GO:0005840">
    <property type="term" value="C:ribosome"/>
    <property type="evidence" value="ECO:0007669"/>
    <property type="project" value="UniProtKB-KW"/>
</dbReference>
<evidence type="ECO:0000313" key="11">
    <source>
        <dbReference type="Proteomes" id="UP000019484"/>
    </source>
</evidence>
<gene>
    <name evidence="10" type="ORF">A1O1_00079</name>
</gene>
<dbReference type="AlphaFoldDB" id="W9Z078"/>
<feature type="region of interest" description="Disordered" evidence="8">
    <location>
        <begin position="109"/>
        <end position="153"/>
    </location>
</feature>
<evidence type="ECO:0000256" key="6">
    <source>
        <dbReference type="ARBA" id="ARBA00037226"/>
    </source>
</evidence>
<dbReference type="GO" id="GO:1990904">
    <property type="term" value="C:ribonucleoprotein complex"/>
    <property type="evidence" value="ECO:0007669"/>
    <property type="project" value="UniProtKB-KW"/>
</dbReference>
<comment type="subcellular location">
    <subcellularLocation>
        <location evidence="1">Mitochondrion</location>
    </subcellularLocation>
</comment>
<dbReference type="Proteomes" id="UP000019484">
    <property type="component" value="Unassembled WGS sequence"/>
</dbReference>
<proteinExistence type="inferred from homology"/>
<keyword evidence="4" id="KW-0496">Mitochondrion</keyword>
<keyword evidence="5" id="KW-0687">Ribonucleoprotein</keyword>
<feature type="domain" description="Small ribosomal subunit protein uS7" evidence="9">
    <location>
        <begin position="194"/>
        <end position="347"/>
    </location>
</feature>
<evidence type="ECO:0000313" key="10">
    <source>
        <dbReference type="EMBL" id="EXJ94961.1"/>
    </source>
</evidence>
<evidence type="ECO:0000256" key="2">
    <source>
        <dbReference type="ARBA" id="ARBA00007151"/>
    </source>
</evidence>
<sequence length="364" mass="39590">MPPRISLFTTARSLAFRPSPTVVPQKRIAAVPTPSPYLLLPVQNRSASDDASKKPAAAATTPVHPDFKGPNMDQLPHVSEEQAALDKSMGGTPPDIEQGTPVQEILQRDKDAQEKAPEVLKQSINAGKSPANSTPSGSRSFSTATRRNAEGGSAGLVQFEDTRAVGLEYPDAGFGHKFPLPDIAKFPKTNNFRKRYDEVVDQVTRSLMRHGKLSQAQKNMDEILDNLRKAPAPSSGADTLKTNLPRDQLPLSPVQYLTAIIDSVAPLVKIRQQKGILGGGAAMPVPVPLQRRQRRRAAIQWILAGAENRRDTKLAERVSKELLAVAEGRGTAWERRSRLHKMATSARANVRIGLSGRPGRGRLN</sequence>
<keyword evidence="11" id="KW-1185">Reference proteome</keyword>
<protein>
    <recommendedName>
        <fullName evidence="7">Small ribosomal subunit protein uS7m</fullName>
    </recommendedName>
</protein>
<dbReference type="PANTHER" id="PTHR11205">
    <property type="entry name" value="RIBOSOMAL PROTEIN S7"/>
    <property type="match status" value="1"/>
</dbReference>
<feature type="region of interest" description="Disordered" evidence="8">
    <location>
        <begin position="43"/>
        <end position="74"/>
    </location>
</feature>
<dbReference type="OrthoDB" id="9972728at2759"/>
<comment type="function">
    <text evidence="6">Component of the mitochondrial ribosome (mitoribosome), a dedicated translation machinery responsible for the synthesis of mitochondrial genome-encoded proteins, including at least some of the essential transmembrane subunits of the mitochondrial respiratory chain. The mitoribosomes are attached to the mitochondrial inner membrane and translation products are cotranslationally integrated into the membrane.</text>
</comment>
<dbReference type="GO" id="GO:0006412">
    <property type="term" value="P:translation"/>
    <property type="evidence" value="ECO:0007669"/>
    <property type="project" value="InterPro"/>
</dbReference>